<comment type="catalytic activity">
    <reaction evidence="4 5">
        <text>[thioredoxin]-disulfide + L-methionine + H2O = L-methionine (S)-S-oxide + [thioredoxin]-dithiol</text>
        <dbReference type="Rhea" id="RHEA:19993"/>
        <dbReference type="Rhea" id="RHEA-COMP:10698"/>
        <dbReference type="Rhea" id="RHEA-COMP:10700"/>
        <dbReference type="ChEBI" id="CHEBI:15377"/>
        <dbReference type="ChEBI" id="CHEBI:29950"/>
        <dbReference type="ChEBI" id="CHEBI:50058"/>
        <dbReference type="ChEBI" id="CHEBI:57844"/>
        <dbReference type="ChEBI" id="CHEBI:58772"/>
        <dbReference type="EC" id="1.8.4.11"/>
    </reaction>
</comment>
<evidence type="ECO:0000256" key="1">
    <source>
        <dbReference type="ARBA" id="ARBA00005591"/>
    </source>
</evidence>
<dbReference type="EC" id="1.8.4.11" evidence="5"/>
<dbReference type="PANTHER" id="PTHR43774">
    <property type="entry name" value="PEPTIDE METHIONINE SULFOXIDE REDUCTASE"/>
    <property type="match status" value="1"/>
</dbReference>
<dbReference type="PATRIC" id="fig|1291734.4.peg.1512"/>
<dbReference type="Proteomes" id="UP000051804">
    <property type="component" value="Unassembled WGS sequence"/>
</dbReference>
<reference evidence="7 8" key="1">
    <citation type="journal article" date="2015" name="Genome Announc.">
        <title>Expanding the biotechnology potential of lactobacilli through comparative genomics of 213 strains and associated genera.</title>
        <authorList>
            <person name="Sun Z."/>
            <person name="Harris H.M."/>
            <person name="McCann A."/>
            <person name="Guo C."/>
            <person name="Argimon S."/>
            <person name="Zhang W."/>
            <person name="Yang X."/>
            <person name="Jeffery I.B."/>
            <person name="Cooney J.C."/>
            <person name="Kagawa T.F."/>
            <person name="Liu W."/>
            <person name="Song Y."/>
            <person name="Salvetti E."/>
            <person name="Wrobel A."/>
            <person name="Rasinkangas P."/>
            <person name="Parkhill J."/>
            <person name="Rea M.C."/>
            <person name="O'Sullivan O."/>
            <person name="Ritari J."/>
            <person name="Douillard F.P."/>
            <person name="Paul Ross R."/>
            <person name="Yang R."/>
            <person name="Briner A.E."/>
            <person name="Felis G.E."/>
            <person name="de Vos W.M."/>
            <person name="Barrangou R."/>
            <person name="Klaenhammer T.R."/>
            <person name="Caufield P.W."/>
            <person name="Cui Y."/>
            <person name="Zhang H."/>
            <person name="O'Toole P.W."/>
        </authorList>
    </citation>
    <scope>NUCLEOTIDE SEQUENCE [LARGE SCALE GENOMIC DNA]</scope>
    <source>
        <strain evidence="7 8">JCM 17158</strain>
    </source>
</reference>
<dbReference type="Pfam" id="PF08951">
    <property type="entry name" value="EntA_Immun"/>
    <property type="match status" value="1"/>
</dbReference>
<dbReference type="InterPro" id="IPR015046">
    <property type="entry name" value="LciA_Immunity-like"/>
</dbReference>
<dbReference type="CDD" id="cd21059">
    <property type="entry name" value="LciA-like"/>
    <property type="match status" value="1"/>
</dbReference>
<accession>A0A0R1JVW4</accession>
<evidence type="ECO:0000256" key="4">
    <source>
        <dbReference type="ARBA" id="ARBA00048782"/>
    </source>
</evidence>
<dbReference type="Gene3D" id="3.30.1060.10">
    <property type="entry name" value="Peptide methionine sulphoxide reductase MsrA"/>
    <property type="match status" value="1"/>
</dbReference>
<dbReference type="InterPro" id="IPR002569">
    <property type="entry name" value="Met_Sox_Rdtase_MsrA_dom"/>
</dbReference>
<comment type="similarity">
    <text evidence="1 5">Belongs to the MsrA Met sulfoxide reductase family.</text>
</comment>
<comment type="catalytic activity">
    <reaction evidence="3 5">
        <text>L-methionyl-[protein] + [thioredoxin]-disulfide + H2O = L-methionyl-(S)-S-oxide-[protein] + [thioredoxin]-dithiol</text>
        <dbReference type="Rhea" id="RHEA:14217"/>
        <dbReference type="Rhea" id="RHEA-COMP:10698"/>
        <dbReference type="Rhea" id="RHEA-COMP:10700"/>
        <dbReference type="Rhea" id="RHEA-COMP:12313"/>
        <dbReference type="Rhea" id="RHEA-COMP:12315"/>
        <dbReference type="ChEBI" id="CHEBI:15377"/>
        <dbReference type="ChEBI" id="CHEBI:16044"/>
        <dbReference type="ChEBI" id="CHEBI:29950"/>
        <dbReference type="ChEBI" id="CHEBI:44120"/>
        <dbReference type="ChEBI" id="CHEBI:50058"/>
        <dbReference type="EC" id="1.8.4.11"/>
    </reaction>
</comment>
<dbReference type="InterPro" id="IPR036509">
    <property type="entry name" value="Met_Sox_Rdtase_MsrA_sf"/>
</dbReference>
<dbReference type="Pfam" id="PF01625">
    <property type="entry name" value="PMSR"/>
    <property type="match status" value="1"/>
</dbReference>
<organism evidence="7 8">
    <name type="scientific">Lacticaseibacillus nasuensis JCM 17158</name>
    <dbReference type="NCBI Taxonomy" id="1291734"/>
    <lineage>
        <taxon>Bacteria</taxon>
        <taxon>Bacillati</taxon>
        <taxon>Bacillota</taxon>
        <taxon>Bacilli</taxon>
        <taxon>Lactobacillales</taxon>
        <taxon>Lactobacillaceae</taxon>
        <taxon>Lacticaseibacillus</taxon>
    </lineage>
</organism>
<evidence type="ECO:0000259" key="6">
    <source>
        <dbReference type="Pfam" id="PF01625"/>
    </source>
</evidence>
<evidence type="ECO:0000256" key="5">
    <source>
        <dbReference type="HAMAP-Rule" id="MF_01401"/>
    </source>
</evidence>
<proteinExistence type="inferred from homology"/>
<dbReference type="SUPFAM" id="SSF55068">
    <property type="entry name" value="Peptide methionine sulfoxide reductase"/>
    <property type="match status" value="1"/>
</dbReference>
<dbReference type="GO" id="GO:0008113">
    <property type="term" value="F:peptide-methionine (S)-S-oxide reductase activity"/>
    <property type="evidence" value="ECO:0007669"/>
    <property type="project" value="UniProtKB-UniRule"/>
</dbReference>
<dbReference type="GO" id="GO:0030153">
    <property type="term" value="P:bacteriocin immunity"/>
    <property type="evidence" value="ECO:0007669"/>
    <property type="project" value="InterPro"/>
</dbReference>
<dbReference type="GO" id="GO:0033744">
    <property type="term" value="F:L-methionine:thioredoxin-disulfide S-oxidoreductase activity"/>
    <property type="evidence" value="ECO:0007669"/>
    <property type="project" value="RHEA"/>
</dbReference>
<dbReference type="PANTHER" id="PTHR43774:SF1">
    <property type="entry name" value="PEPTIDE METHIONINE SULFOXIDE REDUCTASE MSRA 2"/>
    <property type="match status" value="1"/>
</dbReference>
<comment type="caution">
    <text evidence="7">The sequence shown here is derived from an EMBL/GenBank/DDBJ whole genome shotgun (WGS) entry which is preliminary data.</text>
</comment>
<evidence type="ECO:0000256" key="2">
    <source>
        <dbReference type="ARBA" id="ARBA00023002"/>
    </source>
</evidence>
<feature type="active site" evidence="5">
    <location>
        <position position="102"/>
    </location>
</feature>
<keyword evidence="8" id="KW-1185">Reference proteome</keyword>
<dbReference type="EMBL" id="AZDJ01000022">
    <property type="protein sequence ID" value="KRK72497.1"/>
    <property type="molecule type" value="Genomic_DNA"/>
</dbReference>
<dbReference type="NCBIfam" id="TIGR00401">
    <property type="entry name" value="msrA"/>
    <property type="match status" value="1"/>
</dbReference>
<evidence type="ECO:0000313" key="7">
    <source>
        <dbReference type="EMBL" id="KRK72497.1"/>
    </source>
</evidence>
<name>A0A0R1JVW4_9LACO</name>
<evidence type="ECO:0000313" key="8">
    <source>
        <dbReference type="Proteomes" id="UP000051804"/>
    </source>
</evidence>
<dbReference type="HAMAP" id="MF_01401">
    <property type="entry name" value="MsrA"/>
    <property type="match status" value="1"/>
</dbReference>
<sequence>MNEAVLQQLYDLSLNPATRDWERQQINAAKRAIEGGASSGASLATLEAALRPLAVRQNLTPAVADWYAGYTGDAAAAMVTDLSLHDQPDPAGQARAIFAGGCFWCMVEPFVTRPGIRAVISGYTGGQLAAPTYEQVSTGATGHVEAVEIIYATALVSYQDLLDVYWQLIDPTDGGGQINDRGTQYRPVIFVQNAAEQAAALASKQAQAANYAKPIAVAIEAAGPFWPAENYHQDYYRKHPREFKAYEAGRTQWLAWLHLQTKLRRLTRRQA</sequence>
<keyword evidence="2 5" id="KW-0560">Oxidoreductase</keyword>
<comment type="function">
    <text evidence="5">Has an important function as a repair enzyme for proteins that have been inactivated by oxidation. Catalyzes the reversible oxidation-reduction of methionine sulfoxide in proteins to methionine.</text>
</comment>
<evidence type="ECO:0000256" key="3">
    <source>
        <dbReference type="ARBA" id="ARBA00047806"/>
    </source>
</evidence>
<dbReference type="RefSeq" id="WP_054721917.1">
    <property type="nucleotide sequence ID" value="NZ_AZDJ01000022.1"/>
</dbReference>
<gene>
    <name evidence="5" type="primary">msrA</name>
    <name evidence="7" type="ORF">FD02_GL001469</name>
</gene>
<protein>
    <recommendedName>
        <fullName evidence="5">Peptide methionine sulfoxide reductase MsrA</fullName>
        <shortName evidence="5">Protein-methionine-S-oxide reductase</shortName>
        <ecNumber evidence="5">1.8.4.11</ecNumber>
    </recommendedName>
    <alternativeName>
        <fullName evidence="5">Peptide-methionine (S)-S-oxide reductase</fullName>
        <shortName evidence="5">Peptide Met(O) reductase</shortName>
    </alternativeName>
</protein>
<dbReference type="OrthoDB" id="4174719at2"/>
<dbReference type="STRING" id="1291734.FD02_GL001469"/>
<dbReference type="AlphaFoldDB" id="A0A0R1JVW4"/>
<feature type="domain" description="Peptide methionine sulphoxide reductase MsrA" evidence="6">
    <location>
        <begin position="96"/>
        <end position="243"/>
    </location>
</feature>